<dbReference type="GO" id="GO:0005524">
    <property type="term" value="F:ATP binding"/>
    <property type="evidence" value="ECO:0007669"/>
    <property type="project" value="UniProtKB-KW"/>
</dbReference>
<dbReference type="FunFam" id="3.80.10.10:FF:000383">
    <property type="entry name" value="Leucine-rich repeat receptor protein kinase EMS1"/>
    <property type="match status" value="1"/>
</dbReference>
<dbReference type="SMART" id="SM00369">
    <property type="entry name" value="LRR_TYP"/>
    <property type="match status" value="13"/>
</dbReference>
<comment type="similarity">
    <text evidence="3">Belongs to the RLP family.</text>
</comment>
<feature type="transmembrane region" description="Helical" evidence="14">
    <location>
        <begin position="960"/>
        <end position="980"/>
    </location>
</feature>
<evidence type="ECO:0000256" key="6">
    <source>
        <dbReference type="ARBA" id="ARBA00022692"/>
    </source>
</evidence>
<proteinExistence type="inferred from homology"/>
<feature type="chain" id="PRO_5044836430" description="Leucine-rich repeat-containing N-terminal plant-type domain-containing protein" evidence="15">
    <location>
        <begin position="29"/>
        <end position="1014"/>
    </location>
</feature>
<feature type="signal peptide" evidence="15">
    <location>
        <begin position="1"/>
        <end position="28"/>
    </location>
</feature>
<dbReference type="GO" id="GO:0005886">
    <property type="term" value="C:plasma membrane"/>
    <property type="evidence" value="ECO:0007669"/>
    <property type="project" value="UniProtKB-SubCell"/>
</dbReference>
<dbReference type="InterPro" id="IPR013210">
    <property type="entry name" value="LRR_N_plant-typ"/>
</dbReference>
<evidence type="ECO:0000256" key="2">
    <source>
        <dbReference type="ARBA" id="ARBA00004236"/>
    </source>
</evidence>
<evidence type="ECO:0000259" key="17">
    <source>
        <dbReference type="Pfam" id="PF23598"/>
    </source>
</evidence>
<dbReference type="Pfam" id="PF08263">
    <property type="entry name" value="LRRNT_2"/>
    <property type="match status" value="1"/>
</dbReference>
<dbReference type="PANTHER" id="PTHR48056:SF81">
    <property type="entry name" value="RECEPTOR PROTEIN-TYROSINE KINASE CEPR1"/>
    <property type="match status" value="1"/>
</dbReference>
<dbReference type="Pfam" id="PF00560">
    <property type="entry name" value="LRR_1"/>
    <property type="match status" value="5"/>
</dbReference>
<evidence type="ECO:0000256" key="5">
    <source>
        <dbReference type="ARBA" id="ARBA00022614"/>
    </source>
</evidence>
<evidence type="ECO:0000256" key="8">
    <source>
        <dbReference type="ARBA" id="ARBA00022737"/>
    </source>
</evidence>
<dbReference type="InterPro" id="IPR050647">
    <property type="entry name" value="Plant_LRR-RLKs"/>
</dbReference>
<keyword evidence="13" id="KW-0325">Glycoprotein</keyword>
<evidence type="ECO:0008006" key="20">
    <source>
        <dbReference type="Google" id="ProtNLM"/>
    </source>
</evidence>
<evidence type="ECO:0000256" key="11">
    <source>
        <dbReference type="ARBA" id="ARBA00022989"/>
    </source>
</evidence>
<dbReference type="EMBL" id="JBJKTR010000008">
    <property type="protein sequence ID" value="KAL3361956.1"/>
    <property type="molecule type" value="Genomic_DNA"/>
</dbReference>
<keyword evidence="12 14" id="KW-0472">Membrane</keyword>
<evidence type="ECO:0000256" key="9">
    <source>
        <dbReference type="ARBA" id="ARBA00022741"/>
    </source>
</evidence>
<protein>
    <recommendedName>
        <fullName evidence="20">Leucine-rich repeat-containing N-terminal plant-type domain-containing protein</fullName>
    </recommendedName>
</protein>
<keyword evidence="19" id="KW-1185">Reference proteome</keyword>
<dbReference type="InterPro" id="IPR003591">
    <property type="entry name" value="Leu-rich_rpt_typical-subtyp"/>
</dbReference>
<comment type="caution">
    <text evidence="18">The sequence shown here is derived from an EMBL/GenBank/DDBJ whole genome shotgun (WGS) entry which is preliminary data.</text>
</comment>
<comment type="subcellular location">
    <subcellularLocation>
        <location evidence="2">Cell membrane</location>
    </subcellularLocation>
    <subcellularLocation>
        <location evidence="1">Membrane</location>
        <topology evidence="1">Single-pass membrane protein</topology>
    </subcellularLocation>
</comment>
<evidence type="ECO:0000256" key="14">
    <source>
        <dbReference type="SAM" id="Phobius"/>
    </source>
</evidence>
<evidence type="ECO:0000256" key="12">
    <source>
        <dbReference type="ARBA" id="ARBA00023136"/>
    </source>
</evidence>
<evidence type="ECO:0000256" key="4">
    <source>
        <dbReference type="ARBA" id="ARBA00022475"/>
    </source>
</evidence>
<evidence type="ECO:0000256" key="3">
    <source>
        <dbReference type="ARBA" id="ARBA00009592"/>
    </source>
</evidence>
<sequence>MEYQKLLTAFCVYSLFIIFIQQSQLTYAGKHLCPRDEAFYLLQFKQDLTVDPNAYHCDNKTRGKTLSWNVTGDCCQWDGVTCNGFTGHVIGLDLSSSCFRGTIHANNSLIKLGHLQRLNLAFNELNDFPLGNSISELSSLMHLNLSASGFADGKTIPPGLSKLSKLISLDLSRNYIQVARTTFTSLLQNLTNLEVLLFDNVYAPFELPKNFPSSLRKLSLEGTNMFGSISDSQLFHLPNLQMLRLGSNPLLTGTLPSFNWSFSGSILELDFFYTGIFGKVPDSIGNLHSLYYLNFMNCHLFGSIPESIGNLTAIRELTLSNNNFTGNVPSTISKLNKLVHLDLSSNHFRGSIPESIGNCTAITELTLSGNNFTGNVPSTISKLKELVYLDLSSNHFGDSIPESIGNLTAIIELRLSDNRFTGNVPSTIGKLNNIEYLYLSSNNFEGSIPDIFTNFSELSILTFDSNSFTGSFPYSIATLTSLRMLELQNNLLTGPLPSNISGLQELQQLDLSFNYFIGATPLWLFRLPSLISLSVQDNQLTGKLPNELKSNYLEYLQYGKINLSYNKLHGEIPDWMLFMSIDRLDLSHNFLTGFEKQAWHSDYLSYLNLENNFLQGSLPLSICDMINLEFLILAQNNFSGSIPGCLVNSNSFISILDLRMNNFHGEIPRFLPTGLQYLGLYGNQLRGQVPRSLLNCTSLVALDLGNNKINDTFPIWLEKLQNLQVLILKSNLFHGPIGSLESEFPFPELRIFDLSCNGFTGTLPSNLFKSFRGMMDVEEEKKGITRESTRNDTGYPYHVSLVIKGNEFDMRITSIMTSVDLSSNRFEGDIPNSIGSLSSLVLLNLSHNNFRGNIPSEIAKLHELEALDLSRNRLIGEIPGPLSSLTFLAVLNLSYNHLAGRIPIGKQFNTFPNDSYCGNPDLCGFPLSKECGNKNESPLEHDDDDDDSFFMSGFTWEAVVIGYGCGMIFGLVIGGLMFLLGKPKWYVNFAEDIAQQIAANNRTRKKKRRQRRMH</sequence>
<dbReference type="InterPro" id="IPR001611">
    <property type="entry name" value="Leu-rich_rpt"/>
</dbReference>
<dbReference type="InterPro" id="IPR055414">
    <property type="entry name" value="LRR_R13L4/SHOC2-like"/>
</dbReference>
<keyword evidence="4" id="KW-1003">Cell membrane</keyword>
<feature type="domain" description="Leucine-rich repeat-containing N-terminal plant-type" evidence="16">
    <location>
        <begin position="36"/>
        <end position="83"/>
    </location>
</feature>
<accession>A0ABD2U0B2</accession>
<dbReference type="FunFam" id="3.80.10.10:FF:000095">
    <property type="entry name" value="LRR receptor-like serine/threonine-protein kinase GSO1"/>
    <property type="match status" value="1"/>
</dbReference>
<dbReference type="InterPro" id="IPR032675">
    <property type="entry name" value="LRR_dom_sf"/>
</dbReference>
<dbReference type="GO" id="GO:0050832">
    <property type="term" value="P:defense response to fungus"/>
    <property type="evidence" value="ECO:0007669"/>
    <property type="project" value="UniProtKB-ARBA"/>
</dbReference>
<keyword evidence="6 14" id="KW-0812">Transmembrane</keyword>
<dbReference type="Pfam" id="PF23598">
    <property type="entry name" value="LRR_14"/>
    <property type="match status" value="1"/>
</dbReference>
<organism evidence="18 19">
    <name type="scientific">Solanum stoloniferum</name>
    <dbReference type="NCBI Taxonomy" id="62892"/>
    <lineage>
        <taxon>Eukaryota</taxon>
        <taxon>Viridiplantae</taxon>
        <taxon>Streptophyta</taxon>
        <taxon>Embryophyta</taxon>
        <taxon>Tracheophyta</taxon>
        <taxon>Spermatophyta</taxon>
        <taxon>Magnoliopsida</taxon>
        <taxon>eudicotyledons</taxon>
        <taxon>Gunneridae</taxon>
        <taxon>Pentapetalae</taxon>
        <taxon>asterids</taxon>
        <taxon>lamiids</taxon>
        <taxon>Solanales</taxon>
        <taxon>Solanaceae</taxon>
        <taxon>Solanoideae</taxon>
        <taxon>Solaneae</taxon>
        <taxon>Solanum</taxon>
    </lineage>
</organism>
<evidence type="ECO:0000256" key="1">
    <source>
        <dbReference type="ARBA" id="ARBA00004167"/>
    </source>
</evidence>
<dbReference type="SUPFAM" id="SSF52058">
    <property type="entry name" value="L domain-like"/>
    <property type="match status" value="2"/>
</dbReference>
<dbReference type="Proteomes" id="UP001627284">
    <property type="component" value="Unassembled WGS sequence"/>
</dbReference>
<dbReference type="FunFam" id="3.80.10.10:FF:000213">
    <property type="entry name" value="Tyrosine-sulfated glycopeptide receptor 1"/>
    <property type="match status" value="1"/>
</dbReference>
<keyword evidence="5" id="KW-0433">Leucine-rich repeat</keyword>
<evidence type="ECO:0000313" key="19">
    <source>
        <dbReference type="Proteomes" id="UP001627284"/>
    </source>
</evidence>
<dbReference type="PANTHER" id="PTHR48056">
    <property type="entry name" value="LRR RECEPTOR-LIKE SERINE/THREONINE-PROTEIN KINASE-RELATED"/>
    <property type="match status" value="1"/>
</dbReference>
<keyword evidence="10" id="KW-0067">ATP-binding</keyword>
<keyword evidence="8" id="KW-0677">Repeat</keyword>
<dbReference type="SUPFAM" id="SSF52047">
    <property type="entry name" value="RNI-like"/>
    <property type="match status" value="1"/>
</dbReference>
<reference evidence="18 19" key="1">
    <citation type="submission" date="2024-05" db="EMBL/GenBank/DDBJ databases">
        <title>De novo assembly of an allotetraploid wild potato.</title>
        <authorList>
            <person name="Hosaka A.J."/>
        </authorList>
    </citation>
    <scope>NUCLEOTIDE SEQUENCE [LARGE SCALE GENOMIC DNA]</scope>
    <source>
        <tissue evidence="18">Young leaves</tissue>
    </source>
</reference>
<keyword evidence="7 15" id="KW-0732">Signal</keyword>
<dbReference type="SMART" id="SM00365">
    <property type="entry name" value="LRR_SD22"/>
    <property type="match status" value="6"/>
</dbReference>
<evidence type="ECO:0000256" key="10">
    <source>
        <dbReference type="ARBA" id="ARBA00022840"/>
    </source>
</evidence>
<dbReference type="Pfam" id="PF13855">
    <property type="entry name" value="LRR_8"/>
    <property type="match status" value="1"/>
</dbReference>
<keyword evidence="9" id="KW-0547">Nucleotide-binding</keyword>
<evidence type="ECO:0000313" key="18">
    <source>
        <dbReference type="EMBL" id="KAL3361956.1"/>
    </source>
</evidence>
<dbReference type="Gene3D" id="3.80.10.10">
    <property type="entry name" value="Ribonuclease Inhibitor"/>
    <property type="match status" value="5"/>
</dbReference>
<dbReference type="AlphaFoldDB" id="A0ABD2U0B2"/>
<evidence type="ECO:0000256" key="7">
    <source>
        <dbReference type="ARBA" id="ARBA00022729"/>
    </source>
</evidence>
<evidence type="ECO:0000256" key="13">
    <source>
        <dbReference type="ARBA" id="ARBA00023180"/>
    </source>
</evidence>
<gene>
    <name evidence="18" type="ORF">AABB24_014679</name>
</gene>
<evidence type="ECO:0000259" key="16">
    <source>
        <dbReference type="Pfam" id="PF08263"/>
    </source>
</evidence>
<name>A0ABD2U0B2_9SOLN</name>
<evidence type="ECO:0000256" key="15">
    <source>
        <dbReference type="SAM" id="SignalP"/>
    </source>
</evidence>
<feature type="domain" description="Disease resistance R13L4/SHOC-2-like LRR" evidence="17">
    <location>
        <begin position="379"/>
        <end position="563"/>
    </location>
</feature>
<keyword evidence="11 14" id="KW-1133">Transmembrane helix</keyword>